<organism evidence="1 2">
    <name type="scientific">Termitidicoccus mucosus</name>
    <dbReference type="NCBI Taxonomy" id="1184151"/>
    <lineage>
        <taxon>Bacteria</taxon>
        <taxon>Pseudomonadati</taxon>
        <taxon>Verrucomicrobiota</taxon>
        <taxon>Opitutia</taxon>
        <taxon>Opitutales</taxon>
        <taxon>Opitutaceae</taxon>
        <taxon>Termitidicoccus</taxon>
    </lineage>
</organism>
<dbReference type="STRING" id="1184151.AW736_01675"/>
<gene>
    <name evidence="1" type="ORF">AW736_01675</name>
</gene>
<sequence length="130" mass="14946">MANYTGIARTNYFKVKDKAAFRSWAKKFDLEILKKSGKFALLPEEHSDTGGFDLRDPRTDEDFDICEEIARHLADDSIAVIMSAGHEKHRYIYGWAEAVNHMGERVQITLDEIYQAAKEKFGKLPSRAEY</sequence>
<name>A0A178IQK9_9BACT</name>
<proteinExistence type="predicted"/>
<evidence type="ECO:0000313" key="2">
    <source>
        <dbReference type="Proteomes" id="UP000078486"/>
    </source>
</evidence>
<dbReference type="RefSeq" id="WP_068768547.1">
    <property type="nucleotide sequence ID" value="NZ_CP109796.1"/>
</dbReference>
<evidence type="ECO:0000313" key="1">
    <source>
        <dbReference type="EMBL" id="OAM91777.1"/>
    </source>
</evidence>
<dbReference type="AlphaFoldDB" id="A0A178IQK9"/>
<dbReference type="OrthoDB" id="8454908at2"/>
<dbReference type="EMBL" id="LRRQ01000015">
    <property type="protein sequence ID" value="OAM91777.1"/>
    <property type="molecule type" value="Genomic_DNA"/>
</dbReference>
<protein>
    <submittedName>
        <fullName evidence="1">Uncharacterized protein</fullName>
    </submittedName>
</protein>
<keyword evidence="2" id="KW-1185">Reference proteome</keyword>
<comment type="caution">
    <text evidence="1">The sequence shown here is derived from an EMBL/GenBank/DDBJ whole genome shotgun (WGS) entry which is preliminary data.</text>
</comment>
<accession>A0A178IQK9</accession>
<dbReference type="Proteomes" id="UP000078486">
    <property type="component" value="Unassembled WGS sequence"/>
</dbReference>
<reference evidence="1 2" key="1">
    <citation type="submission" date="2016-01" db="EMBL/GenBank/DDBJ databases">
        <title>High potential of lignocellulose degradation of a new Verrucomicrobia species.</title>
        <authorList>
            <person name="Wang Y."/>
            <person name="Shi Y."/>
            <person name="Qiu Z."/>
            <person name="Liu S."/>
            <person name="Yang H."/>
        </authorList>
    </citation>
    <scope>NUCLEOTIDE SEQUENCE [LARGE SCALE GENOMIC DNA]</scope>
    <source>
        <strain evidence="1 2">TSB47</strain>
    </source>
</reference>